<evidence type="ECO:0000313" key="3">
    <source>
        <dbReference type="Proteomes" id="UP000199561"/>
    </source>
</evidence>
<sequence>MRKYTDYATEYVRNLLNTLTDASTSNESYQKTMYSLGRDLAEKIVATLKPCNPDAEICIACTVEDADFLAKGLIDVIEEAKCFTAVRFACFWNERVDPFDVKEAHIAPILKKYREPFKSTLQYLIVVKSVISGGCVIKTNLTNLINESNPQKIMIVAPVILEGADKNLEKEFSFSIASRFQFWFYAMDNSKRKDGNLDPGIGGSVYERLGFKNGQLEKNQYVPALVKKRRSAFVGQYATQTA</sequence>
<dbReference type="EMBL" id="CAJNAP010000023">
    <property type="protein sequence ID" value="CAE6508612.1"/>
    <property type="molecule type" value="Genomic_DNA"/>
</dbReference>
<protein>
    <submittedName>
        <fullName evidence="2">Uncharacterized protein</fullName>
    </submittedName>
</protein>
<dbReference type="EMBL" id="FOUF01000011">
    <property type="protein sequence ID" value="SFM26834.1"/>
    <property type="molecule type" value="Genomic_DNA"/>
</dbReference>
<dbReference type="Proteomes" id="UP000199561">
    <property type="component" value="Unassembled WGS sequence"/>
</dbReference>
<name>A0A1I4PGJ2_9PROT</name>
<evidence type="ECO:0000313" key="1">
    <source>
        <dbReference type="EMBL" id="CAE6508612.1"/>
    </source>
</evidence>
<dbReference type="Gene3D" id="3.40.50.2020">
    <property type="match status" value="1"/>
</dbReference>
<dbReference type="InterPro" id="IPR029057">
    <property type="entry name" value="PRTase-like"/>
</dbReference>
<evidence type="ECO:0000313" key="2">
    <source>
        <dbReference type="EMBL" id="SFM26834.1"/>
    </source>
</evidence>
<dbReference type="AlphaFoldDB" id="A0A1I4PGJ2"/>
<dbReference type="Proteomes" id="UP000601736">
    <property type="component" value="Unassembled WGS sequence"/>
</dbReference>
<organism evidence="2 3">
    <name type="scientific">Nitrosomonas nitrosa</name>
    <dbReference type="NCBI Taxonomy" id="52442"/>
    <lineage>
        <taxon>Bacteria</taxon>
        <taxon>Pseudomonadati</taxon>
        <taxon>Pseudomonadota</taxon>
        <taxon>Betaproteobacteria</taxon>
        <taxon>Nitrosomonadales</taxon>
        <taxon>Nitrosomonadaceae</taxon>
        <taxon>Nitrosomonas</taxon>
    </lineage>
</organism>
<accession>A0A1I4PGJ2</accession>
<gene>
    <name evidence="1" type="ORF">NMYAN_30040</name>
    <name evidence="2" type="ORF">SAMN05421880_11112</name>
</gene>
<dbReference type="RefSeq" id="WP_090668070.1">
    <property type="nucleotide sequence ID" value="NZ_CAJNAP010000023.1"/>
</dbReference>
<keyword evidence="3" id="KW-1185">Reference proteome</keyword>
<reference evidence="2 3" key="1">
    <citation type="submission" date="2016-10" db="EMBL/GenBank/DDBJ databases">
        <authorList>
            <person name="de Groot N.N."/>
        </authorList>
    </citation>
    <scope>NUCLEOTIDE SEQUENCE [LARGE SCALE GENOMIC DNA]</scope>
    <source>
        <strain evidence="2 3">Nm146</strain>
    </source>
</reference>
<reference evidence="1" key="2">
    <citation type="submission" date="2021-02" db="EMBL/GenBank/DDBJ databases">
        <authorList>
            <person name="Han P."/>
        </authorList>
    </citation>
    <scope>NUCLEOTIDE SEQUENCE</scope>
    <source>
        <strain evidence="1">Nitrosomonas nitrosa 18-3D</strain>
    </source>
</reference>
<dbReference type="OrthoDB" id="648192at2"/>
<proteinExistence type="predicted"/>